<dbReference type="SUPFAM" id="SSF53927">
    <property type="entry name" value="Cytidine deaminase-like"/>
    <property type="match status" value="1"/>
</dbReference>
<feature type="domain" description="CMP/dCMP-type deaminase" evidence="3">
    <location>
        <begin position="87"/>
        <end position="289"/>
    </location>
</feature>
<dbReference type="PROSITE" id="PS51747">
    <property type="entry name" value="CYT_DCMP_DEAMINASES_2"/>
    <property type="match status" value="1"/>
</dbReference>
<keyword evidence="1" id="KW-0819">tRNA processing</keyword>
<evidence type="ECO:0000313" key="4">
    <source>
        <dbReference type="EMBL" id="KAJ7365549.1"/>
    </source>
</evidence>
<dbReference type="EMBL" id="MU827303">
    <property type="protein sequence ID" value="KAJ7365549.1"/>
    <property type="molecule type" value="Genomic_DNA"/>
</dbReference>
<dbReference type="Pfam" id="PF00383">
    <property type="entry name" value="dCMP_cyt_deam_1"/>
    <property type="match status" value="1"/>
</dbReference>
<evidence type="ECO:0000259" key="3">
    <source>
        <dbReference type="PROSITE" id="PS51747"/>
    </source>
</evidence>
<dbReference type="PANTHER" id="PTHR11079:SF156">
    <property type="entry name" value="INACTIVE TRNA-SPECIFIC ADENOSINE DEAMINASE-LIKE PROTEIN 3-RELATED"/>
    <property type="match status" value="1"/>
</dbReference>
<dbReference type="InterPro" id="IPR016193">
    <property type="entry name" value="Cytidine_deaminase-like"/>
</dbReference>
<comment type="caution">
    <text evidence="4">The sequence shown here is derived from an EMBL/GenBank/DDBJ whole genome shotgun (WGS) entry which is preliminary data.</text>
</comment>
<gene>
    <name evidence="4" type="primary">ADAT3</name>
    <name evidence="4" type="ORF">OS493_005662</name>
</gene>
<dbReference type="InterPro" id="IPR002125">
    <property type="entry name" value="CMP_dCMP_dom"/>
</dbReference>
<dbReference type="GO" id="GO:0005634">
    <property type="term" value="C:nucleus"/>
    <property type="evidence" value="ECO:0007669"/>
    <property type="project" value="TreeGrafter"/>
</dbReference>
<name>A0A9X0CPG6_9CNID</name>
<dbReference type="GO" id="GO:0052717">
    <property type="term" value="F:tRNA-specific adenosine-34 deaminase activity"/>
    <property type="evidence" value="ECO:0007669"/>
    <property type="project" value="TreeGrafter"/>
</dbReference>
<dbReference type="GO" id="GO:0005737">
    <property type="term" value="C:cytoplasm"/>
    <property type="evidence" value="ECO:0007669"/>
    <property type="project" value="TreeGrafter"/>
</dbReference>
<dbReference type="Gene3D" id="3.40.140.10">
    <property type="entry name" value="Cytidine Deaminase, domain 2"/>
    <property type="match status" value="1"/>
</dbReference>
<reference evidence="4" key="1">
    <citation type="submission" date="2023-01" db="EMBL/GenBank/DDBJ databases">
        <title>Genome assembly of the deep-sea coral Lophelia pertusa.</title>
        <authorList>
            <person name="Herrera S."/>
            <person name="Cordes E."/>
        </authorList>
    </citation>
    <scope>NUCLEOTIDE SEQUENCE</scope>
    <source>
        <strain evidence="4">USNM1676648</strain>
        <tissue evidence="4">Polyp</tissue>
    </source>
</reference>
<dbReference type="Proteomes" id="UP001163046">
    <property type="component" value="Unassembled WGS sequence"/>
</dbReference>
<evidence type="ECO:0000256" key="1">
    <source>
        <dbReference type="ARBA" id="ARBA00022694"/>
    </source>
</evidence>
<proteinExistence type="inferred from homology"/>
<comment type="similarity">
    <text evidence="2">Belongs to the cytidine and deoxycytidylate deaminase family. ADAT3 subfamily.</text>
</comment>
<dbReference type="CDD" id="cd01285">
    <property type="entry name" value="nucleoside_deaminase"/>
    <property type="match status" value="1"/>
</dbReference>
<sequence length="312" mass="35434">MSKRRFRFCSSNYLNLKEETSTEELLEQNGTAAESLGQPFVIDVAKYPPLTREQFNQASNLWPVNFHEDKYVSRTLRGELLNEEEVMVIAKFMRMAIIEAEKMNSGKFPIGAVIVDPQRNHPIAVCRDLRCAGHPLQHAVMVCLDLVAHSQSSGAWQLDCLEANSTWTLTDSDTREPQQRAHTVDSNIHISTGHTSSKTQYLLDVKSSDCNEPCKLSNNADDKCKTGPYLCTGYDLYVTREPCVMCAMALVHSRIRRVFYGCRDVVTGALGSRYKIHTQTGLNHHFEVFCGVLEEECRTIFERYLSIRNETK</sequence>
<evidence type="ECO:0000256" key="2">
    <source>
        <dbReference type="ARBA" id="ARBA00038160"/>
    </source>
</evidence>
<evidence type="ECO:0000313" key="5">
    <source>
        <dbReference type="Proteomes" id="UP001163046"/>
    </source>
</evidence>
<dbReference type="PANTHER" id="PTHR11079">
    <property type="entry name" value="CYTOSINE DEAMINASE FAMILY MEMBER"/>
    <property type="match status" value="1"/>
</dbReference>
<accession>A0A9X0CPG6</accession>
<dbReference type="AlphaFoldDB" id="A0A9X0CPG6"/>
<organism evidence="4 5">
    <name type="scientific">Desmophyllum pertusum</name>
    <dbReference type="NCBI Taxonomy" id="174260"/>
    <lineage>
        <taxon>Eukaryota</taxon>
        <taxon>Metazoa</taxon>
        <taxon>Cnidaria</taxon>
        <taxon>Anthozoa</taxon>
        <taxon>Hexacorallia</taxon>
        <taxon>Scleractinia</taxon>
        <taxon>Caryophylliina</taxon>
        <taxon>Caryophylliidae</taxon>
        <taxon>Desmophyllum</taxon>
    </lineage>
</organism>
<protein>
    <submittedName>
        <fullName evidence="4">Adenosine deaminase, tRNA-specific 3</fullName>
    </submittedName>
</protein>
<dbReference type="GO" id="GO:0008033">
    <property type="term" value="P:tRNA processing"/>
    <property type="evidence" value="ECO:0007669"/>
    <property type="project" value="UniProtKB-KW"/>
</dbReference>
<keyword evidence="5" id="KW-1185">Reference proteome</keyword>
<dbReference type="OrthoDB" id="3180714at2759"/>